<dbReference type="InterPro" id="IPR004147">
    <property type="entry name" value="ABC1_dom"/>
</dbReference>
<evidence type="ECO:0000313" key="4">
    <source>
        <dbReference type="EMBL" id="MFC0083003.1"/>
    </source>
</evidence>
<keyword evidence="2" id="KW-0812">Transmembrane</keyword>
<keyword evidence="5" id="KW-1185">Reference proteome</keyword>
<comment type="similarity">
    <text evidence="1">Belongs to the protein kinase superfamily. ADCK protein kinase family.</text>
</comment>
<keyword evidence="4" id="KW-0808">Transferase</keyword>
<sequence>MEASSGDRSAAGPGRLRPGDLGRALVVVLVFVRCLLGGLLSWSARRVRRWRGEQRPALKVAVAEGVVDAFVALGPTFVKVGQLVASAPGVFPAPLAQAAERCLDAVPPFPTALARRIIEEDLGRPLEELFAGFEERPLASASIAQVHGCRLPDGREAVVKVQRPGIRPRMLADLRIAMVLARLAERTEAGRRLNLTGMVEDLYLVTVQELDFEQEARHQEAFRRNIWAFGDNRFVTAPEVYPERCGPRVICMERLFGVPVDEFAVLRARGVDGELLMRRGLKVGLEAVCCHGPFQADTHAGNIWVLDDGRTAFLDFGITGELPPAWRAMVKDLFRTFMIDDDWARVVRNYKRLGVLREDLGDDESLGRILQAATAPVLDADARSVDLADLFSTQLDLARQMGASVPRELMLVGKQLFYFERYMKELAPGYLLARDLFLVKNIWPEEAAAKAAELGVTFPE</sequence>
<dbReference type="Proteomes" id="UP001589788">
    <property type="component" value="Unassembled WGS sequence"/>
</dbReference>
<dbReference type="InterPro" id="IPR011009">
    <property type="entry name" value="Kinase-like_dom_sf"/>
</dbReference>
<evidence type="ECO:0000256" key="2">
    <source>
        <dbReference type="SAM" id="Phobius"/>
    </source>
</evidence>
<feature type="transmembrane region" description="Helical" evidence="2">
    <location>
        <begin position="24"/>
        <end position="42"/>
    </location>
</feature>
<keyword evidence="2" id="KW-1133">Transmembrane helix</keyword>
<dbReference type="RefSeq" id="WP_377790727.1">
    <property type="nucleotide sequence ID" value="NZ_JBHLYQ010000215.1"/>
</dbReference>
<dbReference type="CDD" id="cd05121">
    <property type="entry name" value="ABC1_ADCK3-like"/>
    <property type="match status" value="1"/>
</dbReference>
<proteinExistence type="inferred from homology"/>
<reference evidence="4 5" key="1">
    <citation type="submission" date="2024-09" db="EMBL/GenBank/DDBJ databases">
        <authorList>
            <person name="Sun Q."/>
            <person name="Mori K."/>
        </authorList>
    </citation>
    <scope>NUCLEOTIDE SEQUENCE [LARGE SCALE GENOMIC DNA]</scope>
    <source>
        <strain evidence="4 5">JCM 15389</strain>
    </source>
</reference>
<evidence type="ECO:0000259" key="3">
    <source>
        <dbReference type="Pfam" id="PF03109"/>
    </source>
</evidence>
<dbReference type="GO" id="GO:0016301">
    <property type="term" value="F:kinase activity"/>
    <property type="evidence" value="ECO:0007669"/>
    <property type="project" value="UniProtKB-KW"/>
</dbReference>
<dbReference type="PANTHER" id="PTHR10566">
    <property type="entry name" value="CHAPERONE-ACTIVITY OF BC1 COMPLEX CABC1 -RELATED"/>
    <property type="match status" value="1"/>
</dbReference>
<organism evidence="4 5">
    <name type="scientific">Aciditerrimonas ferrireducens</name>
    <dbReference type="NCBI Taxonomy" id="667306"/>
    <lineage>
        <taxon>Bacteria</taxon>
        <taxon>Bacillati</taxon>
        <taxon>Actinomycetota</taxon>
        <taxon>Acidimicrobiia</taxon>
        <taxon>Acidimicrobiales</taxon>
        <taxon>Acidimicrobiaceae</taxon>
        <taxon>Aciditerrimonas</taxon>
    </lineage>
</organism>
<keyword evidence="2" id="KW-0472">Membrane</keyword>
<evidence type="ECO:0000313" key="5">
    <source>
        <dbReference type="Proteomes" id="UP001589788"/>
    </source>
</evidence>
<accession>A0ABV6C5Q1</accession>
<comment type="caution">
    <text evidence="4">The sequence shown here is derived from an EMBL/GenBank/DDBJ whole genome shotgun (WGS) entry which is preliminary data.</text>
</comment>
<feature type="domain" description="ABC1 atypical kinase-like" evidence="3">
    <location>
        <begin position="103"/>
        <end position="347"/>
    </location>
</feature>
<name>A0ABV6C5Q1_9ACTN</name>
<dbReference type="PANTHER" id="PTHR10566:SF113">
    <property type="entry name" value="PROTEIN ACTIVITY OF BC1 COMPLEX KINASE 7, CHLOROPLASTIC"/>
    <property type="match status" value="1"/>
</dbReference>
<gene>
    <name evidence="4" type="ORF">ACFFRE_12785</name>
</gene>
<dbReference type="SUPFAM" id="SSF56112">
    <property type="entry name" value="Protein kinase-like (PK-like)"/>
    <property type="match status" value="1"/>
</dbReference>
<protein>
    <submittedName>
        <fullName evidence="4">ABC1 kinase family protein</fullName>
    </submittedName>
</protein>
<keyword evidence="4" id="KW-0418">Kinase</keyword>
<dbReference type="InterPro" id="IPR050154">
    <property type="entry name" value="UbiB_kinase"/>
</dbReference>
<dbReference type="Pfam" id="PF03109">
    <property type="entry name" value="ABC1"/>
    <property type="match status" value="1"/>
</dbReference>
<evidence type="ECO:0000256" key="1">
    <source>
        <dbReference type="ARBA" id="ARBA00009670"/>
    </source>
</evidence>
<dbReference type="EMBL" id="JBHLYQ010000215">
    <property type="protein sequence ID" value="MFC0083003.1"/>
    <property type="molecule type" value="Genomic_DNA"/>
</dbReference>